<proteinExistence type="predicted"/>
<evidence type="ECO:0000313" key="4">
    <source>
        <dbReference type="EMBL" id="MBB6443550.1"/>
    </source>
</evidence>
<dbReference type="AlphaFoldDB" id="A0A7X0HMI3"/>
<evidence type="ECO:0000313" key="5">
    <source>
        <dbReference type="Proteomes" id="UP000531594"/>
    </source>
</evidence>
<feature type="domain" description="Competence protein CoiA C-terminal" evidence="3">
    <location>
        <begin position="235"/>
        <end position="375"/>
    </location>
</feature>
<dbReference type="Pfam" id="PF25164">
    <property type="entry name" value="CoiA_N"/>
    <property type="match status" value="1"/>
</dbReference>
<dbReference type="EMBL" id="JACHGK010000001">
    <property type="protein sequence ID" value="MBB6443550.1"/>
    <property type="molecule type" value="Genomic_DNA"/>
</dbReference>
<keyword evidence="5" id="KW-1185">Reference proteome</keyword>
<name>A0A7X0HMI3_9BACI</name>
<feature type="domain" description="Competence protein CoiA-like N-terminal" evidence="2">
    <location>
        <begin position="18"/>
        <end position="62"/>
    </location>
</feature>
<dbReference type="RefSeq" id="WP_184521529.1">
    <property type="nucleotide sequence ID" value="NZ_JACHGK010000001.1"/>
</dbReference>
<dbReference type="InterPro" id="IPR010330">
    <property type="entry name" value="CoiA_nuc"/>
</dbReference>
<sequence length="396" mass="46818">MFSAVQKDGKTLYLFPRHSRKWLQEKKQNEEFFCPECKEKVVLKLGRQRMEHFAHQKGTHCTEGFERESDYHMSGKLQLYQWLEEKKLNPVLEPYYPSIRQRPDVAFFHEQKSYALEFQCSAIPPDLMEKRTKQYRRIQSSVLWILGGKNINRKGERKVALTNFDYFFAAKSPAGSWFIPAYCPAAKIFILLNNLTPITTKNAFANLSIIPFHQFTLERLFAPSHKYSFSSEEWKREIRSQKLNLQMRCRKPHDLVHELYSLGLNISLLPPFIGIPVRSAILLESPPLIWQTYLFMDHLFSRKAGEIFTVNDIFHGFARRLDEGMLHARILPLASDYSQLTPIMEYLHVLEKVRVLESLNTNTFKLIQKVEVPDHVVRQQNLEEQFYKQYEKMLFF</sequence>
<comment type="caution">
    <text evidence="4">The sequence shown here is derived from an EMBL/GenBank/DDBJ whole genome shotgun (WGS) entry which is preliminary data.</text>
</comment>
<dbReference type="PIRSF" id="PIRSF007487">
    <property type="entry name" value="Competence-induced_CoiA_bac"/>
    <property type="match status" value="1"/>
</dbReference>
<dbReference type="InterPro" id="IPR021176">
    <property type="entry name" value="Competence-induced_CoiA"/>
</dbReference>
<reference evidence="4 5" key="1">
    <citation type="submission" date="2020-08" db="EMBL/GenBank/DDBJ databases">
        <title>Genomic Encyclopedia of Type Strains, Phase IV (KMG-IV): sequencing the most valuable type-strain genomes for metagenomic binning, comparative biology and taxonomic classification.</title>
        <authorList>
            <person name="Goeker M."/>
        </authorList>
    </citation>
    <scope>NUCLEOTIDE SEQUENCE [LARGE SCALE GENOMIC DNA]</scope>
    <source>
        <strain evidence="4 5">DSM 5391</strain>
    </source>
</reference>
<feature type="domain" description="Competence protein CoiA nuclease-like" evidence="1">
    <location>
        <begin position="68"/>
        <end position="224"/>
    </location>
</feature>
<dbReference type="InterPro" id="IPR057253">
    <property type="entry name" value="CoiA-like_N"/>
</dbReference>
<evidence type="ECO:0000259" key="2">
    <source>
        <dbReference type="Pfam" id="PF25164"/>
    </source>
</evidence>
<protein>
    <submittedName>
        <fullName evidence="4">Competence CoiA-like predicted nuclease</fullName>
    </submittedName>
</protein>
<accession>A0A7X0HMI3</accession>
<evidence type="ECO:0000259" key="1">
    <source>
        <dbReference type="Pfam" id="PF06054"/>
    </source>
</evidence>
<gene>
    <name evidence="4" type="ORF">HNR53_000138</name>
</gene>
<dbReference type="Pfam" id="PF06054">
    <property type="entry name" value="CoiA_nuc"/>
    <property type="match status" value="1"/>
</dbReference>
<evidence type="ECO:0000259" key="3">
    <source>
        <dbReference type="Pfam" id="PF25166"/>
    </source>
</evidence>
<dbReference type="InterPro" id="IPR057252">
    <property type="entry name" value="CoiA_C"/>
</dbReference>
<organism evidence="4 5">
    <name type="scientific">Bacillus benzoevorans</name>
    <dbReference type="NCBI Taxonomy" id="1456"/>
    <lineage>
        <taxon>Bacteria</taxon>
        <taxon>Bacillati</taxon>
        <taxon>Bacillota</taxon>
        <taxon>Bacilli</taxon>
        <taxon>Bacillales</taxon>
        <taxon>Bacillaceae</taxon>
        <taxon>Bacillus</taxon>
    </lineage>
</organism>
<dbReference type="Proteomes" id="UP000531594">
    <property type="component" value="Unassembled WGS sequence"/>
</dbReference>
<dbReference type="Pfam" id="PF25166">
    <property type="entry name" value="CoiA_C"/>
    <property type="match status" value="1"/>
</dbReference>